<dbReference type="STRING" id="6290.A0A158QKA3"/>
<evidence type="ECO:0000259" key="3">
    <source>
        <dbReference type="Pfam" id="PF21405"/>
    </source>
</evidence>
<accession>A0A158QKA3</accession>
<dbReference type="GO" id="GO:0006048">
    <property type="term" value="P:UDP-N-acetylglucosamine biosynthetic process"/>
    <property type="evidence" value="ECO:0007669"/>
    <property type="project" value="TreeGrafter"/>
</dbReference>
<evidence type="ECO:0000313" key="5">
    <source>
        <dbReference type="Proteomes" id="UP000268014"/>
    </source>
</evidence>
<sequence length="282" mass="31622">MKVFQLGTLSEKSHYSPNLTLDCANGVGGEKMRMLCRFLPEDSLNIQFRNEDGELNHECGADYVKIGQVLPAGFEDVSVTTKCASFDGDADRLIYFRATGDGKKAALLDGDLIAVLLTKFIKEGVTPIFVPTGVKHLHHAALKFDIGVYFEANGHGTVVFSEKFDQLVRKWVVGDAMADLLLVESLLRWYGYSVDDWEQSLYTNAPNVNDRSKYRTSYEETVLLEPEGVQEKINDLVQQYHCARAFVRPSGTENIVRVYAEARTWEEADLLGRSLADLIKNL</sequence>
<dbReference type="Gene3D" id="3.30.310.50">
    <property type="entry name" value="Alpha-D-phosphohexomutase, C-terminal domain"/>
    <property type="match status" value="1"/>
</dbReference>
<reference evidence="4 5" key="2">
    <citation type="submission" date="2018-11" db="EMBL/GenBank/DDBJ databases">
        <authorList>
            <consortium name="Pathogen Informatics"/>
        </authorList>
    </citation>
    <scope>NUCLEOTIDE SEQUENCE [LARGE SCALE GENOMIC DNA]</scope>
    <source>
        <strain evidence="4 5">MHpl1</strain>
    </source>
</reference>
<dbReference type="InterPro" id="IPR036900">
    <property type="entry name" value="A-D-PHexomutase_C_sf"/>
</dbReference>
<evidence type="ECO:0000313" key="4">
    <source>
        <dbReference type="EMBL" id="VDO22692.1"/>
    </source>
</evidence>
<organism evidence="6">
    <name type="scientific">Haemonchus placei</name>
    <name type="common">Barber's pole worm</name>
    <dbReference type="NCBI Taxonomy" id="6290"/>
    <lineage>
        <taxon>Eukaryota</taxon>
        <taxon>Metazoa</taxon>
        <taxon>Ecdysozoa</taxon>
        <taxon>Nematoda</taxon>
        <taxon>Chromadorea</taxon>
        <taxon>Rhabditida</taxon>
        <taxon>Rhabditina</taxon>
        <taxon>Rhabditomorpha</taxon>
        <taxon>Strongyloidea</taxon>
        <taxon>Trichostrongylidae</taxon>
        <taxon>Haemonchus</taxon>
    </lineage>
</organism>
<dbReference type="EMBL" id="UZAF01016185">
    <property type="protein sequence ID" value="VDO22692.1"/>
    <property type="molecule type" value="Genomic_DNA"/>
</dbReference>
<gene>
    <name evidence="4" type="ORF">HPLM_LOCUS4207</name>
</gene>
<dbReference type="Pfam" id="PF21405">
    <property type="entry name" value="AMG1_II"/>
    <property type="match status" value="1"/>
</dbReference>
<dbReference type="InterPro" id="IPR005843">
    <property type="entry name" value="A-D-PHexomutase_C"/>
</dbReference>
<dbReference type="OMA" id="MYINELI"/>
<evidence type="ECO:0000259" key="1">
    <source>
        <dbReference type="Pfam" id="PF00408"/>
    </source>
</evidence>
<dbReference type="WBParaSite" id="HPLM_0000421501-mRNA-1">
    <property type="protein sequence ID" value="HPLM_0000421501-mRNA-1"/>
    <property type="gene ID" value="HPLM_0000421501"/>
</dbReference>
<name>A0A158QKA3_HAEPC</name>
<dbReference type="GO" id="GO:0004610">
    <property type="term" value="F:phosphoacetylglucosamine mutase activity"/>
    <property type="evidence" value="ECO:0007669"/>
    <property type="project" value="TreeGrafter"/>
</dbReference>
<dbReference type="FunFam" id="3.30.310.50:FF:000003">
    <property type="entry name" value="Phosphoacetylglucosamine mutase"/>
    <property type="match status" value="1"/>
</dbReference>
<dbReference type="InterPro" id="IPR049023">
    <property type="entry name" value="AMG1_II"/>
</dbReference>
<dbReference type="Pfam" id="PF21404">
    <property type="entry name" value="AMG1_III"/>
    <property type="match status" value="1"/>
</dbReference>
<dbReference type="InterPro" id="IPR016055">
    <property type="entry name" value="A-D-PHexomutase_a/b/a-I/II/III"/>
</dbReference>
<reference evidence="6" key="1">
    <citation type="submission" date="2016-04" db="UniProtKB">
        <authorList>
            <consortium name="WormBaseParasite"/>
        </authorList>
    </citation>
    <scope>IDENTIFICATION</scope>
</reference>
<dbReference type="Gene3D" id="3.40.120.10">
    <property type="entry name" value="Alpha-D-Glucose-1,6-Bisphosphate, subunit A, domain 3"/>
    <property type="match status" value="1"/>
</dbReference>
<dbReference type="PANTHER" id="PTHR45955">
    <property type="entry name" value="PHOSPHOACETYLGLUCOSAMINE MUTASE"/>
    <property type="match status" value="1"/>
</dbReference>
<protein>
    <submittedName>
        <fullName evidence="6">PGM_PMM_IV domain-containing protein</fullName>
    </submittedName>
</protein>
<feature type="domain" description="Phosphoacetylglucosamine mutase AMG1" evidence="3">
    <location>
        <begin position="11"/>
        <end position="93"/>
    </location>
</feature>
<keyword evidence="5" id="KW-1185">Reference proteome</keyword>
<feature type="domain" description="Phosphoacetylglucosamine mutase AMG1" evidence="2">
    <location>
        <begin position="118"/>
        <end position="170"/>
    </location>
</feature>
<dbReference type="AlphaFoldDB" id="A0A158QKA3"/>
<dbReference type="PANTHER" id="PTHR45955:SF1">
    <property type="entry name" value="PHOSPHOACETYLGLUCOSAMINE MUTASE"/>
    <property type="match status" value="1"/>
</dbReference>
<dbReference type="OrthoDB" id="1928at2759"/>
<evidence type="ECO:0000313" key="6">
    <source>
        <dbReference type="WBParaSite" id="HPLM_0000421501-mRNA-1"/>
    </source>
</evidence>
<dbReference type="Proteomes" id="UP000268014">
    <property type="component" value="Unassembled WGS sequence"/>
</dbReference>
<dbReference type="GO" id="GO:0005975">
    <property type="term" value="P:carbohydrate metabolic process"/>
    <property type="evidence" value="ECO:0007669"/>
    <property type="project" value="InterPro"/>
</dbReference>
<dbReference type="SUPFAM" id="SSF55957">
    <property type="entry name" value="Phosphoglucomutase, C-terminal domain"/>
    <property type="match status" value="1"/>
</dbReference>
<dbReference type="InterPro" id="IPR049022">
    <property type="entry name" value="AMG1_III"/>
</dbReference>
<dbReference type="Pfam" id="PF00408">
    <property type="entry name" value="PGM_PMM_IV"/>
    <property type="match status" value="1"/>
</dbReference>
<proteinExistence type="predicted"/>
<feature type="domain" description="Alpha-D-phosphohexomutase C-terminal" evidence="1">
    <location>
        <begin position="238"/>
        <end position="271"/>
    </location>
</feature>
<dbReference type="SUPFAM" id="SSF53738">
    <property type="entry name" value="Phosphoglucomutase, first 3 domains"/>
    <property type="match status" value="1"/>
</dbReference>
<evidence type="ECO:0000259" key="2">
    <source>
        <dbReference type="Pfam" id="PF21404"/>
    </source>
</evidence>